<keyword evidence="4" id="KW-1185">Reference proteome</keyword>
<evidence type="ECO:0000313" key="4">
    <source>
        <dbReference type="Proteomes" id="UP001399917"/>
    </source>
</evidence>
<sequence>MASPKNPQESEKPDTSDAIEDAVEVEQEAPESTPDEPDATVEPDKTADDVEDSADDVIDAEIVDPVDPIPAETPTPPAVEKVVVKRGGVVAPLIGGALCVALGYAGAQFLKPSGWPFPGANTAELETRLAGLEAEVDTVKSATADLTANVSEQTQALSTTLDTRIGEVTTALSEIDVTEQIAPLSEQLTNLERRLTGVEARPVEDAIVSPEATAAYERQLSEMQALLDSEIKRLEQAKESAENEVRAANQATAVTTLLAAIDTGAPFAAPLAESGLSATDEMMAAAKTGVPTASELQDSFPDAARAALRATAREAQDAGEQGWFQTVLRTQVGLRSTTPKEGDDPDAILSRAQAAVREERFNDALAEIAALPEVGQEAMSDWTSRAKSRADVLAGIDTLLEQ</sequence>
<evidence type="ECO:0000256" key="1">
    <source>
        <dbReference type="SAM" id="Coils"/>
    </source>
</evidence>
<reference evidence="4" key="1">
    <citation type="journal article" date="2019" name="Int. J. Syst. Evol. Microbiol.">
        <title>The Global Catalogue of Microorganisms (GCM) 10K type strain sequencing project: providing services to taxonomists for standard genome sequencing and annotation.</title>
        <authorList>
            <consortium name="The Broad Institute Genomics Platform"/>
            <consortium name="The Broad Institute Genome Sequencing Center for Infectious Disease"/>
            <person name="Wu L."/>
            <person name="Ma J."/>
        </authorList>
    </citation>
    <scope>NUCLEOTIDE SEQUENCE [LARGE SCALE GENOMIC DNA]</scope>
    <source>
        <strain evidence="4">JCM 17190</strain>
    </source>
</reference>
<keyword evidence="1" id="KW-0175">Coiled coil</keyword>
<proteinExistence type="predicted"/>
<feature type="region of interest" description="Disordered" evidence="2">
    <location>
        <begin position="1"/>
        <end position="55"/>
    </location>
</feature>
<dbReference type="EMBL" id="BAABDF010000003">
    <property type="protein sequence ID" value="GAA3858785.1"/>
    <property type="molecule type" value="Genomic_DNA"/>
</dbReference>
<evidence type="ECO:0008006" key="5">
    <source>
        <dbReference type="Google" id="ProtNLM"/>
    </source>
</evidence>
<feature type="coiled-coil region" evidence="1">
    <location>
        <begin position="220"/>
        <end position="251"/>
    </location>
</feature>
<gene>
    <name evidence="3" type="ORF">GCM10022404_06970</name>
</gene>
<dbReference type="RefSeq" id="WP_344843523.1">
    <property type="nucleotide sequence ID" value="NZ_BAABDF010000003.1"/>
</dbReference>
<comment type="caution">
    <text evidence="3">The sequence shown here is derived from an EMBL/GenBank/DDBJ whole genome shotgun (WGS) entry which is preliminary data.</text>
</comment>
<dbReference type="Gene3D" id="1.10.287.1490">
    <property type="match status" value="1"/>
</dbReference>
<dbReference type="Proteomes" id="UP001399917">
    <property type="component" value="Unassembled WGS sequence"/>
</dbReference>
<name>A0ABP7JZ42_9RHOB</name>
<protein>
    <recommendedName>
        <fullName evidence="5">Mitochondrial inner membrane protein</fullName>
    </recommendedName>
</protein>
<evidence type="ECO:0000256" key="2">
    <source>
        <dbReference type="SAM" id="MobiDB-lite"/>
    </source>
</evidence>
<accession>A0ABP7JZ42</accession>
<feature type="compositionally biased region" description="Acidic residues" evidence="2">
    <location>
        <begin position="17"/>
        <end position="41"/>
    </location>
</feature>
<organism evidence="3 4">
    <name type="scientific">Celeribacter arenosi</name>
    <dbReference type="NCBI Taxonomy" id="792649"/>
    <lineage>
        <taxon>Bacteria</taxon>
        <taxon>Pseudomonadati</taxon>
        <taxon>Pseudomonadota</taxon>
        <taxon>Alphaproteobacteria</taxon>
        <taxon>Rhodobacterales</taxon>
        <taxon>Roseobacteraceae</taxon>
        <taxon>Celeribacter</taxon>
    </lineage>
</organism>
<evidence type="ECO:0000313" key="3">
    <source>
        <dbReference type="EMBL" id="GAA3858785.1"/>
    </source>
</evidence>